<evidence type="ECO:0000256" key="3">
    <source>
        <dbReference type="ARBA" id="ARBA00023002"/>
    </source>
</evidence>
<dbReference type="Pfam" id="PF02558">
    <property type="entry name" value="ApbA"/>
    <property type="match status" value="1"/>
</dbReference>
<dbReference type="STRING" id="29367.CLPUN_36650"/>
<evidence type="ECO:0000259" key="5">
    <source>
        <dbReference type="Pfam" id="PF02558"/>
    </source>
</evidence>
<dbReference type="EMBL" id="LZZM01000193">
    <property type="protein sequence ID" value="OOM74837.1"/>
    <property type="molecule type" value="Genomic_DNA"/>
</dbReference>
<dbReference type="SUPFAM" id="SSF51735">
    <property type="entry name" value="NAD(P)-binding Rossmann-fold domains"/>
    <property type="match status" value="1"/>
</dbReference>
<dbReference type="PANTHER" id="PTHR21708">
    <property type="entry name" value="PROBABLE 2-DEHYDROPANTOATE 2-REDUCTASE"/>
    <property type="match status" value="1"/>
</dbReference>
<organism evidence="7 8">
    <name type="scientific">Clostridium puniceum</name>
    <dbReference type="NCBI Taxonomy" id="29367"/>
    <lineage>
        <taxon>Bacteria</taxon>
        <taxon>Bacillati</taxon>
        <taxon>Bacillota</taxon>
        <taxon>Clostridia</taxon>
        <taxon>Eubacteriales</taxon>
        <taxon>Clostridiaceae</taxon>
        <taxon>Clostridium</taxon>
    </lineage>
</organism>
<dbReference type="Gene3D" id="3.40.50.720">
    <property type="entry name" value="NAD(P)-binding Rossmann-like Domain"/>
    <property type="match status" value="1"/>
</dbReference>
<dbReference type="InterPro" id="IPR013752">
    <property type="entry name" value="KPA_reductase"/>
</dbReference>
<comment type="pathway">
    <text evidence="4">Cofactor biosynthesis; (R)-pantothenate biosynthesis; (R)-pantoate from 3-methyl-2-oxobutanoate: step 2/2.</text>
</comment>
<dbReference type="RefSeq" id="WP_077848673.1">
    <property type="nucleotide sequence ID" value="NZ_LZZM01000193.1"/>
</dbReference>
<comment type="function">
    <text evidence="4">Catalyzes the NADPH-dependent reduction of ketopantoate into pantoic acid.</text>
</comment>
<dbReference type="GO" id="GO:0008677">
    <property type="term" value="F:2-dehydropantoate 2-reductase activity"/>
    <property type="evidence" value="ECO:0007669"/>
    <property type="project" value="UniProtKB-EC"/>
</dbReference>
<dbReference type="InterPro" id="IPR036291">
    <property type="entry name" value="NAD(P)-bd_dom_sf"/>
</dbReference>
<keyword evidence="2 4" id="KW-0521">NADP</keyword>
<evidence type="ECO:0000259" key="6">
    <source>
        <dbReference type="Pfam" id="PF08546"/>
    </source>
</evidence>
<accession>A0A1S8TAM9</accession>
<feature type="domain" description="Ketopantoate reductase N-terminal" evidence="5">
    <location>
        <begin position="3"/>
        <end position="151"/>
    </location>
</feature>
<dbReference type="InterPro" id="IPR008927">
    <property type="entry name" value="6-PGluconate_DH-like_C_sf"/>
</dbReference>
<comment type="similarity">
    <text evidence="1 4">Belongs to the ketopantoate reductase family.</text>
</comment>
<dbReference type="Pfam" id="PF08546">
    <property type="entry name" value="ApbA_C"/>
    <property type="match status" value="1"/>
</dbReference>
<dbReference type="Proteomes" id="UP000190890">
    <property type="component" value="Unassembled WGS sequence"/>
</dbReference>
<dbReference type="SUPFAM" id="SSF48179">
    <property type="entry name" value="6-phosphogluconate dehydrogenase C-terminal domain-like"/>
    <property type="match status" value="1"/>
</dbReference>
<reference evidence="7 8" key="1">
    <citation type="submission" date="2016-05" db="EMBL/GenBank/DDBJ databases">
        <title>Microbial solvent formation.</title>
        <authorList>
            <person name="Poehlein A."/>
            <person name="Montoya Solano J.D."/>
            <person name="Flitsch S."/>
            <person name="Krabben P."/>
            <person name="Duerre P."/>
            <person name="Daniel R."/>
        </authorList>
    </citation>
    <scope>NUCLEOTIDE SEQUENCE [LARGE SCALE GENOMIC DNA]</scope>
    <source>
        <strain evidence="7 8">DSM 2619</strain>
    </source>
</reference>
<dbReference type="PANTHER" id="PTHR21708:SF26">
    <property type="entry name" value="2-DEHYDROPANTOATE 2-REDUCTASE"/>
    <property type="match status" value="1"/>
</dbReference>
<dbReference type="InterPro" id="IPR051402">
    <property type="entry name" value="KPR-Related"/>
</dbReference>
<protein>
    <recommendedName>
        <fullName evidence="4">2-dehydropantoate 2-reductase</fullName>
        <ecNumber evidence="4">1.1.1.169</ecNumber>
    </recommendedName>
    <alternativeName>
        <fullName evidence="4">Ketopantoate reductase</fullName>
    </alternativeName>
</protein>
<dbReference type="InterPro" id="IPR013328">
    <property type="entry name" value="6PGD_dom2"/>
</dbReference>
<dbReference type="InterPro" id="IPR013332">
    <property type="entry name" value="KPR_N"/>
</dbReference>
<comment type="catalytic activity">
    <reaction evidence="4">
        <text>(R)-pantoate + NADP(+) = 2-dehydropantoate + NADPH + H(+)</text>
        <dbReference type="Rhea" id="RHEA:16233"/>
        <dbReference type="ChEBI" id="CHEBI:11561"/>
        <dbReference type="ChEBI" id="CHEBI:15378"/>
        <dbReference type="ChEBI" id="CHEBI:15980"/>
        <dbReference type="ChEBI" id="CHEBI:57783"/>
        <dbReference type="ChEBI" id="CHEBI:58349"/>
        <dbReference type="EC" id="1.1.1.169"/>
    </reaction>
</comment>
<evidence type="ECO:0000256" key="1">
    <source>
        <dbReference type="ARBA" id="ARBA00007870"/>
    </source>
</evidence>
<keyword evidence="3 4" id="KW-0560">Oxidoreductase</keyword>
<sequence length="307" mass="33767">MKIGIIGIGAVGGYIGAMLCKSKENVYVIGKGEAVNLIKENGFNLSSEAVGSFVTFPTLVTDDANEAGIMDIVFVCVKGYSLKAAAKVISPMVDDHTLVVPIINGVSGGSKLYSYLGKGKIAEAVMYISSKIKADGAIKHTSKNTKIVISSNKNRPIHKRYLEKVYNVLTKADIICEVRKDAEAAAWNKYVFNCAFNVTDSYYDVKVKGILEDRMKFETFCNVVKECEEVGRAKGIDLHKDIYENSINILKKLSKKSISSMHRDVALGKKFELELFCGDLCRMGKDVGIPTPYTQKAYEKLKVLQAM</sequence>
<feature type="domain" description="Ketopantoate reductase C-terminal" evidence="6">
    <location>
        <begin position="182"/>
        <end position="304"/>
    </location>
</feature>
<dbReference type="GO" id="GO:0005737">
    <property type="term" value="C:cytoplasm"/>
    <property type="evidence" value="ECO:0007669"/>
    <property type="project" value="TreeGrafter"/>
</dbReference>
<dbReference type="Gene3D" id="1.10.1040.10">
    <property type="entry name" value="N-(1-d-carboxylethyl)-l-norvaline Dehydrogenase, domain 2"/>
    <property type="match status" value="1"/>
</dbReference>
<name>A0A1S8TAM9_9CLOT</name>
<keyword evidence="8" id="KW-1185">Reference proteome</keyword>
<evidence type="ECO:0000256" key="4">
    <source>
        <dbReference type="RuleBase" id="RU362068"/>
    </source>
</evidence>
<evidence type="ECO:0000256" key="2">
    <source>
        <dbReference type="ARBA" id="ARBA00022857"/>
    </source>
</evidence>
<dbReference type="AlphaFoldDB" id="A0A1S8TAM9"/>
<proteinExistence type="inferred from homology"/>
<comment type="caution">
    <text evidence="7">The sequence shown here is derived from an EMBL/GenBank/DDBJ whole genome shotgun (WGS) entry which is preliminary data.</text>
</comment>
<dbReference type="EC" id="1.1.1.169" evidence="4"/>
<evidence type="ECO:0000313" key="8">
    <source>
        <dbReference type="Proteomes" id="UP000190890"/>
    </source>
</evidence>
<keyword evidence="4" id="KW-0566">Pantothenate biosynthesis</keyword>
<dbReference type="UniPathway" id="UPA00028">
    <property type="reaction ID" value="UER00004"/>
</dbReference>
<dbReference type="InterPro" id="IPR003710">
    <property type="entry name" value="ApbA"/>
</dbReference>
<dbReference type="OrthoDB" id="9772736at2"/>
<evidence type="ECO:0000313" key="7">
    <source>
        <dbReference type="EMBL" id="OOM74837.1"/>
    </source>
</evidence>
<dbReference type="NCBIfam" id="TIGR00745">
    <property type="entry name" value="apbA_panE"/>
    <property type="match status" value="1"/>
</dbReference>
<dbReference type="GO" id="GO:0015940">
    <property type="term" value="P:pantothenate biosynthetic process"/>
    <property type="evidence" value="ECO:0007669"/>
    <property type="project" value="UniProtKB-UniPathway"/>
</dbReference>
<gene>
    <name evidence="7" type="ORF">CLPUN_36650</name>
</gene>